<reference evidence="6 7" key="1">
    <citation type="submission" date="2018-05" db="EMBL/GenBank/DDBJ databases">
        <authorList>
            <person name="Datahose"/>
        </authorList>
    </citation>
    <scope>NUCLEOTIDE SEQUENCE</scope>
</reference>
<evidence type="ECO:0000256" key="2">
    <source>
        <dbReference type="ARBA" id="ARBA00022741"/>
    </source>
</evidence>
<dbReference type="GeneTree" id="ENSGT01120000271858"/>
<feature type="region of interest" description="Disordered" evidence="4">
    <location>
        <begin position="1"/>
        <end position="22"/>
    </location>
</feature>
<sequence length="149" mass="16278">MASKHKRLESEEPQKKEIEEKPDLRMVLLGITGSGASGNTILGGDDAFESKPSPNSVTSECQKEMFEGQKLAVVDTPGVFDNVQTEEEMKTEVRTAISFAAPCGQIHREIHTMALFTRGDDLERGRVTTGTSIRETPALHDFIRQCGGG</sequence>
<dbReference type="GO" id="GO:0005525">
    <property type="term" value="F:GTP binding"/>
    <property type="evidence" value="ECO:0007669"/>
    <property type="project" value="UniProtKB-KW"/>
</dbReference>
<evidence type="ECO:0000256" key="3">
    <source>
        <dbReference type="ARBA" id="ARBA00023134"/>
    </source>
</evidence>
<evidence type="ECO:0000256" key="4">
    <source>
        <dbReference type="SAM" id="MobiDB-lite"/>
    </source>
</evidence>
<evidence type="ECO:0000259" key="5">
    <source>
        <dbReference type="Pfam" id="PF04548"/>
    </source>
</evidence>
<dbReference type="Ensembl" id="ENSACLT00000080666.1">
    <property type="protein sequence ID" value="ENSACLP00000060453.1"/>
    <property type="gene ID" value="ENSACLG00000028889.1"/>
</dbReference>
<feature type="compositionally biased region" description="Basic and acidic residues" evidence="4">
    <location>
        <begin position="8"/>
        <end position="22"/>
    </location>
</feature>
<reference evidence="6" key="4">
    <citation type="submission" date="2025-09" db="UniProtKB">
        <authorList>
            <consortium name="Ensembl"/>
        </authorList>
    </citation>
    <scope>IDENTIFICATION</scope>
</reference>
<dbReference type="Gene3D" id="3.40.50.300">
    <property type="entry name" value="P-loop containing nucleotide triphosphate hydrolases"/>
    <property type="match status" value="1"/>
</dbReference>
<protein>
    <recommendedName>
        <fullName evidence="5">AIG1-type G domain-containing protein</fullName>
    </recommendedName>
</protein>
<name>A0AAX7TT72_ASTCA</name>
<dbReference type="PANTHER" id="PTHR10903:SF112">
    <property type="entry name" value="SI:CH211-113E8.5"/>
    <property type="match status" value="1"/>
</dbReference>
<dbReference type="Proteomes" id="UP000265100">
    <property type="component" value="Chromosome 10"/>
</dbReference>
<reference evidence="7" key="2">
    <citation type="submission" date="2023-03" db="EMBL/GenBank/DDBJ databases">
        <authorList>
            <consortium name="Wellcome Sanger Institute Data Sharing"/>
        </authorList>
    </citation>
    <scope>NUCLEOTIDE SEQUENCE [LARGE SCALE GENOMIC DNA]</scope>
</reference>
<dbReference type="InterPro" id="IPR045058">
    <property type="entry name" value="GIMA/IAN/Toc"/>
</dbReference>
<dbReference type="InterPro" id="IPR006703">
    <property type="entry name" value="G_AIG1"/>
</dbReference>
<dbReference type="SUPFAM" id="SSF52540">
    <property type="entry name" value="P-loop containing nucleoside triphosphate hydrolases"/>
    <property type="match status" value="1"/>
</dbReference>
<proteinExistence type="inferred from homology"/>
<dbReference type="InterPro" id="IPR027417">
    <property type="entry name" value="P-loop_NTPase"/>
</dbReference>
<comment type="similarity">
    <text evidence="1">Belongs to the TRAFAC class TrmE-Era-EngA-EngB-Septin-like GTPase superfamily. AIG1/Toc34/Toc159-like paraseptin GTPase family. IAN subfamily.</text>
</comment>
<reference evidence="6" key="3">
    <citation type="submission" date="2025-08" db="UniProtKB">
        <authorList>
            <consortium name="Ensembl"/>
        </authorList>
    </citation>
    <scope>IDENTIFICATION</scope>
</reference>
<dbReference type="PANTHER" id="PTHR10903">
    <property type="entry name" value="GTPASE, IMAP FAMILY MEMBER-RELATED"/>
    <property type="match status" value="1"/>
</dbReference>
<feature type="domain" description="AIG1-type G" evidence="5">
    <location>
        <begin position="24"/>
        <end position="102"/>
    </location>
</feature>
<keyword evidence="7" id="KW-1185">Reference proteome</keyword>
<dbReference type="AlphaFoldDB" id="A0AAX7TT72"/>
<keyword evidence="3" id="KW-0342">GTP-binding</keyword>
<organism evidence="6 7">
    <name type="scientific">Astatotilapia calliptera</name>
    <name type="common">Eastern happy</name>
    <name type="synonym">Chromis callipterus</name>
    <dbReference type="NCBI Taxonomy" id="8154"/>
    <lineage>
        <taxon>Eukaryota</taxon>
        <taxon>Metazoa</taxon>
        <taxon>Chordata</taxon>
        <taxon>Craniata</taxon>
        <taxon>Vertebrata</taxon>
        <taxon>Euteleostomi</taxon>
        <taxon>Actinopterygii</taxon>
        <taxon>Neopterygii</taxon>
        <taxon>Teleostei</taxon>
        <taxon>Neoteleostei</taxon>
        <taxon>Acanthomorphata</taxon>
        <taxon>Ovalentaria</taxon>
        <taxon>Cichlomorphae</taxon>
        <taxon>Cichliformes</taxon>
        <taxon>Cichlidae</taxon>
        <taxon>African cichlids</taxon>
        <taxon>Pseudocrenilabrinae</taxon>
        <taxon>Haplochromini</taxon>
        <taxon>Astatotilapia</taxon>
    </lineage>
</organism>
<keyword evidence="2" id="KW-0547">Nucleotide-binding</keyword>
<accession>A0AAX7TT72</accession>
<feature type="region of interest" description="Disordered" evidence="4">
    <location>
        <begin position="39"/>
        <end position="58"/>
    </location>
</feature>
<evidence type="ECO:0000313" key="6">
    <source>
        <dbReference type="Ensembl" id="ENSACLP00000060453.1"/>
    </source>
</evidence>
<evidence type="ECO:0000256" key="1">
    <source>
        <dbReference type="ARBA" id="ARBA00008535"/>
    </source>
</evidence>
<evidence type="ECO:0000313" key="7">
    <source>
        <dbReference type="Proteomes" id="UP000265100"/>
    </source>
</evidence>
<dbReference type="Pfam" id="PF04548">
    <property type="entry name" value="AIG1"/>
    <property type="match status" value="1"/>
</dbReference>